<organism evidence="1 2">
    <name type="scientific">Anthostomella pinea</name>
    <dbReference type="NCBI Taxonomy" id="933095"/>
    <lineage>
        <taxon>Eukaryota</taxon>
        <taxon>Fungi</taxon>
        <taxon>Dikarya</taxon>
        <taxon>Ascomycota</taxon>
        <taxon>Pezizomycotina</taxon>
        <taxon>Sordariomycetes</taxon>
        <taxon>Xylariomycetidae</taxon>
        <taxon>Xylariales</taxon>
        <taxon>Xylariaceae</taxon>
        <taxon>Anthostomella</taxon>
    </lineage>
</organism>
<dbReference type="EMBL" id="CAUWAG010000020">
    <property type="protein sequence ID" value="CAJ2513665.1"/>
    <property type="molecule type" value="Genomic_DNA"/>
</dbReference>
<evidence type="ECO:0000313" key="2">
    <source>
        <dbReference type="Proteomes" id="UP001295740"/>
    </source>
</evidence>
<comment type="caution">
    <text evidence="1">The sequence shown here is derived from an EMBL/GenBank/DDBJ whole genome shotgun (WGS) entry which is preliminary data.</text>
</comment>
<keyword evidence="2" id="KW-1185">Reference proteome</keyword>
<accession>A0AAI8VZV5</accession>
<sequence>MLDPSSTATTNFTPVDAPRLRECIVKLGEPSFGASAIVKRFDAPCNPEVRVSGVKAFTECLQTLVHSGRAPLLQKLWILDALPQGVQWASFGAFVRRDVLANKSQTLPWKNIAAHSSKSKNSLLVRMPTDEGGEDLLTGAQDMESR</sequence>
<reference evidence="1" key="1">
    <citation type="submission" date="2023-10" db="EMBL/GenBank/DDBJ databases">
        <authorList>
            <person name="Hackl T."/>
        </authorList>
    </citation>
    <scope>NUCLEOTIDE SEQUENCE</scope>
</reference>
<dbReference type="AlphaFoldDB" id="A0AAI8VZV5"/>
<evidence type="ECO:0000313" key="1">
    <source>
        <dbReference type="EMBL" id="CAJ2513665.1"/>
    </source>
</evidence>
<name>A0AAI8VZV5_9PEZI</name>
<proteinExistence type="predicted"/>
<protein>
    <submittedName>
        <fullName evidence="1">Uu.00g017840.m01.CDS01</fullName>
    </submittedName>
</protein>
<gene>
    <name evidence="1" type="ORF">KHLLAP_LOCUS14133</name>
</gene>
<dbReference type="Proteomes" id="UP001295740">
    <property type="component" value="Unassembled WGS sequence"/>
</dbReference>